<keyword evidence="4" id="KW-1185">Reference proteome</keyword>
<dbReference type="OMA" id="SINECMS"/>
<feature type="compositionally biased region" description="Polar residues" evidence="2">
    <location>
        <begin position="341"/>
        <end position="355"/>
    </location>
</feature>
<feature type="region of interest" description="Disordered" evidence="2">
    <location>
        <begin position="542"/>
        <end position="579"/>
    </location>
</feature>
<proteinExistence type="predicted"/>
<protein>
    <submittedName>
        <fullName evidence="3">Uncharacterized protein</fullName>
    </submittedName>
</protein>
<name>V5E9X6_KALBG</name>
<accession>V5E9X6</accession>
<gene>
    <name evidence="3" type="ORF">PSEUBRA_SCAF21g03394</name>
</gene>
<dbReference type="GeneID" id="27419076"/>
<dbReference type="AlphaFoldDB" id="V5E9X6"/>
<feature type="compositionally biased region" description="Basic residues" evidence="2">
    <location>
        <begin position="568"/>
        <end position="579"/>
    </location>
</feature>
<evidence type="ECO:0000256" key="1">
    <source>
        <dbReference type="SAM" id="Coils"/>
    </source>
</evidence>
<dbReference type="eggNOG" id="KOG0800">
    <property type="taxonomic scope" value="Eukaryota"/>
</dbReference>
<feature type="compositionally biased region" description="Polar residues" evidence="2">
    <location>
        <begin position="449"/>
        <end position="463"/>
    </location>
</feature>
<dbReference type="EMBL" id="KI545864">
    <property type="protein sequence ID" value="EST07151.1"/>
    <property type="molecule type" value="Genomic_DNA"/>
</dbReference>
<dbReference type="Proteomes" id="UP000019377">
    <property type="component" value="Unassembled WGS sequence"/>
</dbReference>
<organism evidence="3 4">
    <name type="scientific">Kalmanozyma brasiliensis (strain GHG001)</name>
    <name type="common">Yeast</name>
    <name type="synonym">Pseudozyma brasiliensis</name>
    <dbReference type="NCBI Taxonomy" id="1365824"/>
    <lineage>
        <taxon>Eukaryota</taxon>
        <taxon>Fungi</taxon>
        <taxon>Dikarya</taxon>
        <taxon>Basidiomycota</taxon>
        <taxon>Ustilaginomycotina</taxon>
        <taxon>Ustilaginomycetes</taxon>
        <taxon>Ustilaginales</taxon>
        <taxon>Ustilaginaceae</taxon>
        <taxon>Kalmanozyma</taxon>
    </lineage>
</organism>
<evidence type="ECO:0000313" key="4">
    <source>
        <dbReference type="Proteomes" id="UP000019377"/>
    </source>
</evidence>
<dbReference type="OrthoDB" id="7759664at2759"/>
<feature type="compositionally biased region" description="Basic and acidic residues" evidence="2">
    <location>
        <begin position="434"/>
        <end position="447"/>
    </location>
</feature>
<feature type="compositionally biased region" description="Basic and acidic residues" evidence="2">
    <location>
        <begin position="555"/>
        <end position="567"/>
    </location>
</feature>
<dbReference type="STRING" id="1365824.V5E9X6"/>
<evidence type="ECO:0000313" key="3">
    <source>
        <dbReference type="EMBL" id="EST07151.1"/>
    </source>
</evidence>
<feature type="coiled-coil region" evidence="1">
    <location>
        <begin position="283"/>
        <end position="310"/>
    </location>
</feature>
<feature type="coiled-coil region" evidence="1">
    <location>
        <begin position="165"/>
        <end position="195"/>
    </location>
</feature>
<dbReference type="HOGENOM" id="CLU_452824_0_0_1"/>
<sequence>MPDAIFKLYPSDGDDLDTYLSGRHQWEWAGLDDDHTEEDRKWHKKLLEDLVDFNSAVQRYVMATHGVDCDRMVRSGVKIRKLVVDLTKDRGPDLEDSLMRSLASLEQAANAFRGKFHDLERKCIKNRVLEVDLVRKQEAARTEQERLDTSAREARAKKFEIDRKMRAANERMDAAVALERKLEDKGNELAAQQRSLFQQGQELLGQKRNMELQTSLKITNMQSQNNSALTAMRREVDAATKKAADAEEARKAAHSKSCHLAEQMEKMKQLLKSRKKDAGPSLRTASTEELEAKERRIRALELQIKSKDDLLKKAGLSATPQRRAAGSSSRLSSATFVDLTRSSSPFDQDTDSFPTTPLDGVNLASRASTPAYGVPESSPTIQRKDKGKKRVRVSLSVEPERLDDTSDDEYFPMPGLVMPKKVRQDTSKANSPHDQPEARRGRDEAKTPEPTSKPSSTFASTKSPLVPRVAPQASASTSDITVNIAAKSPSHKDGKPGKKRKRTPTPSTTSVIDMDMAAGSSSIDMIARETSAGAMLPFLASASGSKQKTMKDKKHLTNYDWIKDPKGKKYGPKHRPKAS</sequence>
<keyword evidence="1" id="KW-0175">Coiled coil</keyword>
<feature type="coiled-coil region" evidence="1">
    <location>
        <begin position="229"/>
        <end position="256"/>
    </location>
</feature>
<evidence type="ECO:0000256" key="2">
    <source>
        <dbReference type="SAM" id="MobiDB-lite"/>
    </source>
</evidence>
<feature type="region of interest" description="Disordered" evidence="2">
    <location>
        <begin position="341"/>
        <end position="512"/>
    </location>
</feature>
<reference evidence="4" key="1">
    <citation type="journal article" date="2013" name="Genome Announc.">
        <title>Draft genome sequence of Pseudozyma brasiliensis sp. nov. strain GHG001, a high producer of endo-1,4-xylanase isolated from an insect pest of sugarcane.</title>
        <authorList>
            <person name="Oliveira J.V.D.C."/>
            <person name="dos Santos R.A.C."/>
            <person name="Borges T.A."/>
            <person name="Riano-Pachon D.M."/>
            <person name="Goldman G.H."/>
        </authorList>
    </citation>
    <scope>NUCLEOTIDE SEQUENCE [LARGE SCALE GENOMIC DNA]</scope>
    <source>
        <strain evidence="4">GHG001</strain>
    </source>
</reference>